<name>A0A249DYU3_9ENTR</name>
<feature type="region of interest" description="Disordered" evidence="1">
    <location>
        <begin position="84"/>
        <end position="123"/>
    </location>
</feature>
<accession>A0A249DYU3</accession>
<reference evidence="3" key="1">
    <citation type="submission" date="2016-06" db="EMBL/GenBank/DDBJ databases">
        <authorList>
            <person name="Chen W."/>
            <person name="Hasegawa D.K."/>
        </authorList>
    </citation>
    <scope>NUCLEOTIDE SEQUENCE [LARGE SCALE GENOMIC DNA]</scope>
    <source>
        <strain evidence="3">MEAM1</strain>
    </source>
</reference>
<feature type="compositionally biased region" description="Polar residues" evidence="1">
    <location>
        <begin position="111"/>
        <end position="123"/>
    </location>
</feature>
<dbReference type="RefSeq" id="WP_046493358.1">
    <property type="nucleotide sequence ID" value="NZ_CP016303.1"/>
</dbReference>
<dbReference type="EMBL" id="CP016303">
    <property type="protein sequence ID" value="ASX26708.1"/>
    <property type="molecule type" value="Genomic_DNA"/>
</dbReference>
<gene>
    <name evidence="2" type="ORF">BA171_06680</name>
</gene>
<sequence length="123" mass="13072">MTTNTFALNTELRPLLEATAAQTGASLWVEGMVDAFQANHADLPVDIEHAMNLPLALFTALGLSAQATEAQAVSAIHQMKTDKDKALNSVSHPSLEKFVPRTDHDAALNRAQGNRTPGASSAH</sequence>
<protein>
    <submittedName>
        <fullName evidence="2">Uncharacterized protein</fullName>
    </submittedName>
</protein>
<reference evidence="2 3" key="2">
    <citation type="submission" date="2017-09" db="EMBL/GenBank/DDBJ databases">
        <title>The genome of whitefly Bemisia tabaci, a global crop pest, provides novel insights into virus transmission, host adaptation and insecticide resistance.</title>
        <authorList>
            <person name="Kaur N."/>
            <person name="Kliot A."/>
            <person name="Pinheiro P.V."/>
            <person name="Luan J."/>
            <person name="Zheng Y."/>
            <person name="Liu W."/>
            <person name="Sun H."/>
            <person name="Yang X."/>
            <person name="Xu Y."/>
            <person name="Luo Y."/>
            <person name="Kruse A."/>
            <person name="Fisher T.W."/>
            <person name="Nelson D.R."/>
            <person name="Elimelech M."/>
            <person name="MacCoss M."/>
            <person name="Johnson R."/>
            <person name="Cohen E."/>
            <person name="Hunter W.B."/>
            <person name="Brown J.K."/>
            <person name="Jander G."/>
            <person name="Cilia M."/>
            <person name="Douglas A.E."/>
            <person name="Ghanim M."/>
            <person name="Simmons A.M."/>
            <person name="Wintermantel W.M."/>
            <person name="Ling K.-S."/>
            <person name="Fei Z."/>
        </authorList>
    </citation>
    <scope>NUCLEOTIDE SEQUENCE [LARGE SCALE GENOMIC DNA]</scope>
    <source>
        <strain evidence="2 3">MEAM1</strain>
    </source>
</reference>
<proteinExistence type="predicted"/>
<organism evidence="2 3">
    <name type="scientific">Candidatus Hamiltonella defensa</name>
    <name type="common">Bemisia tabaci</name>
    <dbReference type="NCBI Taxonomy" id="672795"/>
    <lineage>
        <taxon>Bacteria</taxon>
        <taxon>Pseudomonadati</taxon>
        <taxon>Pseudomonadota</taxon>
        <taxon>Gammaproteobacteria</taxon>
        <taxon>Enterobacterales</taxon>
        <taxon>Enterobacteriaceae</taxon>
        <taxon>aphid secondary symbionts</taxon>
        <taxon>Candidatus Williamhamiltonella</taxon>
    </lineage>
</organism>
<dbReference type="AlphaFoldDB" id="A0A249DYU3"/>
<evidence type="ECO:0000313" key="3">
    <source>
        <dbReference type="Proteomes" id="UP000216438"/>
    </source>
</evidence>
<evidence type="ECO:0000256" key="1">
    <source>
        <dbReference type="SAM" id="MobiDB-lite"/>
    </source>
</evidence>
<feature type="compositionally biased region" description="Basic and acidic residues" evidence="1">
    <location>
        <begin position="94"/>
        <end position="107"/>
    </location>
</feature>
<evidence type="ECO:0000313" key="2">
    <source>
        <dbReference type="EMBL" id="ASX26708.1"/>
    </source>
</evidence>
<dbReference type="Proteomes" id="UP000216438">
    <property type="component" value="Chromosome"/>
</dbReference>